<gene>
    <name evidence="2" type="ORF">FFLO_04763</name>
</gene>
<evidence type="ECO:0008006" key="4">
    <source>
        <dbReference type="Google" id="ProtNLM"/>
    </source>
</evidence>
<feature type="region of interest" description="Disordered" evidence="1">
    <location>
        <begin position="891"/>
        <end position="921"/>
    </location>
</feature>
<evidence type="ECO:0000256" key="1">
    <source>
        <dbReference type="SAM" id="MobiDB-lite"/>
    </source>
</evidence>
<comment type="caution">
    <text evidence="2">The sequence shown here is derived from an EMBL/GenBank/DDBJ whole genome shotgun (WGS) entry which is preliminary data.</text>
</comment>
<dbReference type="EMBL" id="JABELV010000107">
    <property type="protein sequence ID" value="KAG7530856.1"/>
    <property type="molecule type" value="Genomic_DNA"/>
</dbReference>
<proteinExistence type="predicted"/>
<evidence type="ECO:0000313" key="3">
    <source>
        <dbReference type="Proteomes" id="UP000812966"/>
    </source>
</evidence>
<evidence type="ECO:0000313" key="2">
    <source>
        <dbReference type="EMBL" id="KAG7530856.1"/>
    </source>
</evidence>
<feature type="compositionally biased region" description="Low complexity" evidence="1">
    <location>
        <begin position="895"/>
        <end position="921"/>
    </location>
</feature>
<dbReference type="PANTHER" id="PTHR13802:SF52">
    <property type="entry name" value="MUCIN-4"/>
    <property type="match status" value="1"/>
</dbReference>
<organism evidence="2 3">
    <name type="scientific">Filobasidium floriforme</name>
    <dbReference type="NCBI Taxonomy" id="5210"/>
    <lineage>
        <taxon>Eukaryota</taxon>
        <taxon>Fungi</taxon>
        <taxon>Dikarya</taxon>
        <taxon>Basidiomycota</taxon>
        <taxon>Agaricomycotina</taxon>
        <taxon>Tremellomycetes</taxon>
        <taxon>Filobasidiales</taxon>
        <taxon>Filobasidiaceae</taxon>
        <taxon>Filobasidium</taxon>
    </lineage>
</organism>
<feature type="compositionally biased region" description="Low complexity" evidence="1">
    <location>
        <begin position="280"/>
        <end position="291"/>
    </location>
</feature>
<name>A0A8K0JIU6_9TREE</name>
<protein>
    <recommendedName>
        <fullName evidence="4">Apple domain-containing protein</fullName>
    </recommendedName>
</protein>
<feature type="compositionally biased region" description="Low complexity" evidence="1">
    <location>
        <begin position="298"/>
        <end position="425"/>
    </location>
</feature>
<accession>A0A8K0JIU6</accession>
<keyword evidence="3" id="KW-1185">Reference proteome</keyword>
<sequence>MDRFTVITLQASATSNSTGTLVYGYGGQSANQIQPQTYYALTSPSRELAPGYAVPDMTSGACPVVLVSYVFLEPSGGVSTAVKPSSRANFDVKAYAASAGLGDPIGSHVMIVSNGEPASACFSTVTVSASSSSASSIATTTSVISTTTTKSSAISTTSATSTAKTSSTMSSVISTTSNMSSTTASSVSTAKTSSTAATNTSTTVKPGTSGTTTTSASTTGRSSTLISSTGSSRVNTSTSGLISTSTLTGSKSTGSQSLSTGTANRTSTITVGPPTTSIKTTAPASSSPFSSIRTSNLTGIASTTSRTSSGSISMATGSRSSGSISTGSTSTGGSLTGSTSTGSKPTGSTSTGSSSTSNRTLTGSTSTISRSTTGSGVSSLTSAGNISTVVRTSTTASVSTGSMSTATKTGIATGTQSNNSTSTATTVISTRTSTGTLSRNVTSTTTMITSTTSSSVITTLTNNTTVSRYQTATTSLAVKPTSGDCAKPPDTLSGLLTAPCGDGFDVALDDRLGYLDWANDFAGSQAAWAPAVASGQRRRWFWFGRRSTERIAAKLEKRHIFSWLTDWVESAVDYLARKARELVNEISNLVRQAEKGLDDLATKQLTGLNTPVNTGFEESFPIGLNFGNKTDSPWDGKSAFALYKKEKEKGTSAGDFKLEAGLYCVDCGVNGAVSMGGTIGFRILPPDLSTAMVSLGGNLKAGVGLGLHGSASFSKEVEKKIVDIVVPEAGVKVADLFLIGLVVHVDAIASMELKAEGKIHVGMDMVIDNFKATLDLIGTKTGVSKFKPRFEKRFESEGSVEASINVGLPVELAIVLEIPPVDFEQGIGLRNTAELKGSGVLFDDECAKGIKYGLGFEDKFELDFFGKVKKLAGYTSPEILGGCFLPFGSDPGPDPSTTTLTTTTSDPVTRTVTTRTRTTASTTAIATATSKPSTGFPTAADSPFISARWYEWAYFPETQWEGSQTRRNDLTDRESCIAACFAENINGCIGISWFEQFGICMHTQDTANPGGRAYLAGPLSLGEAFFFGPCEKAVAYGASDYYTRVPDLCQRYYPELPVSSESSAKVGDDASSWCLLRGASSVDYSSWVKGSSLNILIGDKYTNEIGPSTEACWYACDEYWGHNGAPGCGAIKWVPDGNSGLDCYFVPRDTHYDNVFQPISQAGTDPRTTILTRRKCEDIDRPDLDRDKIRLERYYPNKREAVQPLSLASRRSGGTLEAAYYREAAIFPADGRNMTGPRTYAYCTSLECCTAGCLQTPGCRAVSFRVRNVFILDYPGECKFYSQGDDQLTIGTPSYDFRPMTKQVVIMEPCAKVTAKQSNDYAVNGYKCRSFYPLTTRTSPLPFRKRATIDPGAGLAPLPEVDSILELPEVVAGLETAKQLAAAQNDTGFVAGGISLVDITGKYALAPAADGTLYLSYAGQTASYKFAAMANRAVFGDDQASVLWFYPDTMSTFGISRLRFGPYTKTPKRSQQVTLMPINADGQANTPGTYVAVDGMGKSYFLVACSIDNRQTKMFLVDNVNIGLNALQTEEAQYTVTGGPTSGCAAVLLQSVGFAGV</sequence>
<dbReference type="PANTHER" id="PTHR13802">
    <property type="entry name" value="MUCIN 4-RELATED"/>
    <property type="match status" value="1"/>
</dbReference>
<feature type="region of interest" description="Disordered" evidence="1">
    <location>
        <begin position="155"/>
        <end position="425"/>
    </location>
</feature>
<dbReference type="Proteomes" id="UP000812966">
    <property type="component" value="Unassembled WGS sequence"/>
</dbReference>
<reference evidence="2" key="1">
    <citation type="submission" date="2020-04" db="EMBL/GenBank/DDBJ databases">
        <title>Analysis of mating type loci in Filobasidium floriforme.</title>
        <authorList>
            <person name="Nowrousian M."/>
        </authorList>
    </citation>
    <scope>NUCLEOTIDE SEQUENCE</scope>
    <source>
        <strain evidence="2">CBS 6242</strain>
    </source>
</reference>
<feature type="compositionally biased region" description="Low complexity" evidence="1">
    <location>
        <begin position="155"/>
        <end position="262"/>
    </location>
</feature>
<dbReference type="InterPro" id="IPR051495">
    <property type="entry name" value="Epithelial_Barrier/Signaling"/>
</dbReference>
<feature type="compositionally biased region" description="Polar residues" evidence="1">
    <location>
        <begin position="263"/>
        <end position="279"/>
    </location>
</feature>